<reference evidence="3" key="1">
    <citation type="submission" date="2022-06" db="EMBL/GenBank/DDBJ databases">
        <title>Aeoliella straminimaris, a novel planctomycete from sediments.</title>
        <authorList>
            <person name="Vitorino I.R."/>
            <person name="Lage O.M."/>
        </authorList>
    </citation>
    <scope>NUCLEOTIDE SEQUENCE</scope>
    <source>
        <strain evidence="3">ICT_H6.2</strain>
    </source>
</reference>
<dbReference type="PANTHER" id="PTHR43639">
    <property type="entry name" value="OXIDOREDUCTASE, SHORT-CHAIN DEHYDROGENASE/REDUCTASE FAMILY (AFU_ORTHOLOGUE AFUA_5G02870)"/>
    <property type="match status" value="1"/>
</dbReference>
<sequence>MSEEPEIPTPPGRVALITGSGSKRVGYHIAKHLARRGWRIAIHFRTSGESATENVEELRQSGTEAERFQADLTREDEVAKLIEQVHGRFGSLDAAVNAAAIWKTVPLEELSADDLLRSFRVNTLGTFLVCRYAGLKMVEQRTGGAVVTFGDALIEHPYLDHAAYFVSKGAIPTLTRSLAVEFAARNPAVRVNSIAPGPILTPPGMSDEEQEVRRESTLVKQADSPDAVAQAVEFLLENRMLTGCTLSLDGGRNVGQEHRARGGA</sequence>
<evidence type="ECO:0000256" key="2">
    <source>
        <dbReference type="ARBA" id="ARBA00023002"/>
    </source>
</evidence>
<organism evidence="3 4">
    <name type="scientific">Aeoliella straminimaris</name>
    <dbReference type="NCBI Taxonomy" id="2954799"/>
    <lineage>
        <taxon>Bacteria</taxon>
        <taxon>Pseudomonadati</taxon>
        <taxon>Planctomycetota</taxon>
        <taxon>Planctomycetia</taxon>
        <taxon>Pirellulales</taxon>
        <taxon>Lacipirellulaceae</taxon>
        <taxon>Aeoliella</taxon>
    </lineage>
</organism>
<dbReference type="Proteomes" id="UP001155241">
    <property type="component" value="Unassembled WGS sequence"/>
</dbReference>
<dbReference type="InterPro" id="IPR036291">
    <property type="entry name" value="NAD(P)-bd_dom_sf"/>
</dbReference>
<evidence type="ECO:0000313" key="4">
    <source>
        <dbReference type="Proteomes" id="UP001155241"/>
    </source>
</evidence>
<evidence type="ECO:0000256" key="1">
    <source>
        <dbReference type="ARBA" id="ARBA00006484"/>
    </source>
</evidence>
<dbReference type="InterPro" id="IPR002347">
    <property type="entry name" value="SDR_fam"/>
</dbReference>
<comment type="caution">
    <text evidence="3">The sequence shown here is derived from an EMBL/GenBank/DDBJ whole genome shotgun (WGS) entry which is preliminary data.</text>
</comment>
<dbReference type="Pfam" id="PF13561">
    <property type="entry name" value="adh_short_C2"/>
    <property type="match status" value="1"/>
</dbReference>
<keyword evidence="2" id="KW-0560">Oxidoreductase</keyword>
<evidence type="ECO:0000313" key="3">
    <source>
        <dbReference type="EMBL" id="MCO6042741.1"/>
    </source>
</evidence>
<dbReference type="AlphaFoldDB" id="A0A9X2FB28"/>
<comment type="similarity">
    <text evidence="1">Belongs to the short-chain dehydrogenases/reductases (SDR) family.</text>
</comment>
<gene>
    <name evidence="3" type="ORF">NG895_02365</name>
</gene>
<dbReference type="GO" id="GO:0016491">
    <property type="term" value="F:oxidoreductase activity"/>
    <property type="evidence" value="ECO:0007669"/>
    <property type="project" value="UniProtKB-KW"/>
</dbReference>
<name>A0A9X2FB28_9BACT</name>
<dbReference type="PRINTS" id="PR00081">
    <property type="entry name" value="GDHRDH"/>
</dbReference>
<keyword evidence="4" id="KW-1185">Reference proteome</keyword>
<proteinExistence type="inferred from homology"/>
<dbReference type="Gene3D" id="3.40.50.720">
    <property type="entry name" value="NAD(P)-binding Rossmann-like Domain"/>
    <property type="match status" value="1"/>
</dbReference>
<dbReference type="EMBL" id="JAMXLR010000007">
    <property type="protein sequence ID" value="MCO6042741.1"/>
    <property type="molecule type" value="Genomic_DNA"/>
</dbReference>
<dbReference type="PANTHER" id="PTHR43639:SF1">
    <property type="entry name" value="SHORT-CHAIN DEHYDROGENASE_REDUCTASE FAMILY PROTEIN"/>
    <property type="match status" value="1"/>
</dbReference>
<dbReference type="SUPFAM" id="SSF51735">
    <property type="entry name" value="NAD(P)-binding Rossmann-fold domains"/>
    <property type="match status" value="1"/>
</dbReference>
<dbReference type="RefSeq" id="WP_252850841.1">
    <property type="nucleotide sequence ID" value="NZ_JAMXLR010000007.1"/>
</dbReference>
<protein>
    <submittedName>
        <fullName evidence="3">SDR family oxidoreductase</fullName>
    </submittedName>
</protein>
<accession>A0A9X2FB28</accession>